<sequence length="135" mass="15958">MPGKQKTSGKKNKSDGEQNKQMENQPSKRQQMQEEHEKRWINCWNKRLEEEEQEEDCKACLAPDKFFPKPRKQSNVWYQMSYEKNTQNFYMAFKNGPVPKPKAPPAPKLRIVEDEAKNDAKDSKKSKKQGKKKKK</sequence>
<accession>A0ACC2NAB8</accession>
<dbReference type="EMBL" id="CM056744">
    <property type="protein sequence ID" value="KAJ8668002.1"/>
    <property type="molecule type" value="Genomic_DNA"/>
</dbReference>
<evidence type="ECO:0000313" key="1">
    <source>
        <dbReference type="EMBL" id="KAJ8668002.1"/>
    </source>
</evidence>
<comment type="caution">
    <text evidence="1">The sequence shown here is derived from an EMBL/GenBank/DDBJ whole genome shotgun (WGS) entry which is preliminary data.</text>
</comment>
<keyword evidence="2" id="KW-1185">Reference proteome</keyword>
<organism evidence="1 2">
    <name type="scientific">Eretmocerus hayati</name>
    <dbReference type="NCBI Taxonomy" id="131215"/>
    <lineage>
        <taxon>Eukaryota</taxon>
        <taxon>Metazoa</taxon>
        <taxon>Ecdysozoa</taxon>
        <taxon>Arthropoda</taxon>
        <taxon>Hexapoda</taxon>
        <taxon>Insecta</taxon>
        <taxon>Pterygota</taxon>
        <taxon>Neoptera</taxon>
        <taxon>Endopterygota</taxon>
        <taxon>Hymenoptera</taxon>
        <taxon>Apocrita</taxon>
        <taxon>Proctotrupomorpha</taxon>
        <taxon>Chalcidoidea</taxon>
        <taxon>Aphelinidae</taxon>
        <taxon>Aphelininae</taxon>
        <taxon>Eretmocerus</taxon>
    </lineage>
</organism>
<evidence type="ECO:0000313" key="2">
    <source>
        <dbReference type="Proteomes" id="UP001239111"/>
    </source>
</evidence>
<reference evidence="1" key="1">
    <citation type="submission" date="2023-04" db="EMBL/GenBank/DDBJ databases">
        <title>A chromosome-level genome assembly of the parasitoid wasp Eretmocerus hayati.</title>
        <authorList>
            <person name="Zhong Y."/>
            <person name="Liu S."/>
            <person name="Liu Y."/>
        </authorList>
    </citation>
    <scope>NUCLEOTIDE SEQUENCE</scope>
    <source>
        <strain evidence="1">ZJU_SS_LIU_2023</strain>
    </source>
</reference>
<dbReference type="Proteomes" id="UP001239111">
    <property type="component" value="Chromosome 4"/>
</dbReference>
<proteinExistence type="predicted"/>
<name>A0ACC2NAB8_9HYME</name>
<protein>
    <submittedName>
        <fullName evidence="1">Uncharacterized protein</fullName>
    </submittedName>
</protein>
<gene>
    <name evidence="1" type="ORF">QAD02_009665</name>
</gene>